<accession>A0A7S3QSR9</accession>
<dbReference type="EMBL" id="HBIP01012489">
    <property type="protein sequence ID" value="CAE0492019.1"/>
    <property type="molecule type" value="Transcribed_RNA"/>
</dbReference>
<protein>
    <submittedName>
        <fullName evidence="2">Uncharacterized protein</fullName>
    </submittedName>
</protein>
<feature type="compositionally biased region" description="Low complexity" evidence="1">
    <location>
        <begin position="614"/>
        <end position="634"/>
    </location>
</feature>
<reference evidence="2" key="1">
    <citation type="submission" date="2021-01" db="EMBL/GenBank/DDBJ databases">
        <authorList>
            <person name="Corre E."/>
            <person name="Pelletier E."/>
            <person name="Niang G."/>
            <person name="Scheremetjew M."/>
            <person name="Finn R."/>
            <person name="Kale V."/>
            <person name="Holt S."/>
            <person name="Cochrane G."/>
            <person name="Meng A."/>
            <person name="Brown T."/>
            <person name="Cohen L."/>
        </authorList>
    </citation>
    <scope>NUCLEOTIDE SEQUENCE</scope>
    <source>
        <strain evidence="2">CCMP1320</strain>
    </source>
</reference>
<dbReference type="Gene3D" id="1.25.40.10">
    <property type="entry name" value="Tetratricopeptide repeat domain"/>
    <property type="match status" value="1"/>
</dbReference>
<dbReference type="SUPFAM" id="SSF48452">
    <property type="entry name" value="TPR-like"/>
    <property type="match status" value="1"/>
</dbReference>
<feature type="region of interest" description="Disordered" evidence="1">
    <location>
        <begin position="610"/>
        <end position="654"/>
    </location>
</feature>
<evidence type="ECO:0000256" key="1">
    <source>
        <dbReference type="SAM" id="MobiDB-lite"/>
    </source>
</evidence>
<gene>
    <name evidence="2" type="ORF">DTER00134_LOCUS7092</name>
</gene>
<dbReference type="Pfam" id="PF13432">
    <property type="entry name" value="TPR_16"/>
    <property type="match status" value="1"/>
</dbReference>
<name>A0A7S3QSR9_DUNTE</name>
<sequence>MKKFYLHLQDQHGTSTKVIRLNEDGCQLRTLQECTINAFPHVKGQALQAYTLVHEERKKPLPLDECTAKVKHLDDVFLELIPQHSNNASTAPTTQSTPPADPAAARPLLAYAASAIQASNFQLAAELYEQVLSITPGHFEALEALACLWLKHARQPARALPYLEQLASSQLKGSGVGTRAHEMLGDCLLALGAAPKALQAYNRALSAAMDMGAELSRQQDLQVAMARAMHAQDDQPMMKDLASQLVMNVLGANEMHFGGLELYATIAEEQGLYEDALRVALRLVIVQKEHPGVRALLARRLQAPGGLQALYAELSLEGSAHGNKASGSKGPSKTGTASALAFLASVVKDHGAVAPVVALLQKALEYDPLHPGYALSLAHALELKNDLAGVVASVAAYLRCVESGGPSQVGHLVLGGGLQWKDVVTLLESLPPRDACNPCSWLAWRAEEPWEPSAYRRALTDQTCGEKVAYNHEQLDLLALCFTAVKALYVGGAVTRAARLVALIEPARQASKHELHTTLIRNEAAYYNCVRQLLCDAPPPPYGASGPSREPPHASAPQSNLDCGVPCTPTAQVGLQVGAPVPELPGDKSVGQDSSGCGCSSMPCSTAGNGGVSTHGPSGSTSTSCNSLGSSDSSAPCPATPGSASNTAPGALHNISGGPQVGSASCGGAVPGVSAISAVDAALGEPWSVQGPNAPEPLFLCGDSHCLPAAWRVVTLKGKPRLVHPLLVTGCKIWHLRPQSSFYPKVQFQNVLAHVPDGSQIVVLLGEIDCREGLLMAVQKCKYPSLQEAIAAVVELYVSVLIDLIKHRKFKIYVHPIPPVLNETRSLVKAFMQLLKRKVPAAASSSEELHKSGGGHLHYLDFFECLLSPDGAALAPGLALDGTHLSPAYLSHFASAFQ</sequence>
<dbReference type="SUPFAM" id="SSF52266">
    <property type="entry name" value="SGNH hydrolase"/>
    <property type="match status" value="1"/>
</dbReference>
<proteinExistence type="predicted"/>
<feature type="region of interest" description="Disordered" evidence="1">
    <location>
        <begin position="540"/>
        <end position="561"/>
    </location>
</feature>
<dbReference type="AlphaFoldDB" id="A0A7S3QSR9"/>
<evidence type="ECO:0000313" key="2">
    <source>
        <dbReference type="EMBL" id="CAE0492019.1"/>
    </source>
</evidence>
<organism evidence="2">
    <name type="scientific">Dunaliella tertiolecta</name>
    <name type="common">Green alga</name>
    <dbReference type="NCBI Taxonomy" id="3047"/>
    <lineage>
        <taxon>Eukaryota</taxon>
        <taxon>Viridiplantae</taxon>
        <taxon>Chlorophyta</taxon>
        <taxon>core chlorophytes</taxon>
        <taxon>Chlorophyceae</taxon>
        <taxon>CS clade</taxon>
        <taxon>Chlamydomonadales</taxon>
        <taxon>Dunaliellaceae</taxon>
        <taxon>Dunaliella</taxon>
    </lineage>
</organism>
<dbReference type="InterPro" id="IPR011990">
    <property type="entry name" value="TPR-like_helical_dom_sf"/>
</dbReference>